<evidence type="ECO:0000256" key="1">
    <source>
        <dbReference type="SAM" id="MobiDB-lite"/>
    </source>
</evidence>
<proteinExistence type="predicted"/>
<dbReference type="EMBL" id="JAHQIW010001065">
    <property type="protein sequence ID" value="KAJ1351400.1"/>
    <property type="molecule type" value="Genomic_DNA"/>
</dbReference>
<reference evidence="2" key="1">
    <citation type="submission" date="2021-06" db="EMBL/GenBank/DDBJ databases">
        <title>Parelaphostrongylus tenuis whole genome reference sequence.</title>
        <authorList>
            <person name="Garwood T.J."/>
            <person name="Larsen P.A."/>
            <person name="Fountain-Jones N.M."/>
            <person name="Garbe J.R."/>
            <person name="Macchietto M.G."/>
            <person name="Kania S.A."/>
            <person name="Gerhold R.W."/>
            <person name="Richards J.E."/>
            <person name="Wolf T.M."/>
        </authorList>
    </citation>
    <scope>NUCLEOTIDE SEQUENCE</scope>
    <source>
        <strain evidence="2">MNPRO001-30</strain>
        <tissue evidence="2">Meninges</tissue>
    </source>
</reference>
<name>A0AAD5QK08_PARTN</name>
<evidence type="ECO:0000313" key="3">
    <source>
        <dbReference type="Proteomes" id="UP001196413"/>
    </source>
</evidence>
<accession>A0AAD5QK08</accession>
<comment type="caution">
    <text evidence="2">The sequence shown here is derived from an EMBL/GenBank/DDBJ whole genome shotgun (WGS) entry which is preliminary data.</text>
</comment>
<protein>
    <submittedName>
        <fullName evidence="2">Uncharacterized protein</fullName>
    </submittedName>
</protein>
<feature type="region of interest" description="Disordered" evidence="1">
    <location>
        <begin position="125"/>
        <end position="149"/>
    </location>
</feature>
<feature type="compositionally biased region" description="Polar residues" evidence="1">
    <location>
        <begin position="125"/>
        <end position="137"/>
    </location>
</feature>
<keyword evidence="3" id="KW-1185">Reference proteome</keyword>
<gene>
    <name evidence="2" type="ORF">KIN20_007395</name>
</gene>
<sequence length="192" mass="20947">MESFGVAALYTNVSNDVATQAAHELLIENVESIGVLGKIVYGSYPNVLKTMKRSTLISPCAIQRDYRFSATKGHLSLCAGCNVKMRSVYVPDPPFPPNTHRLAHLTPVILTPTPSLAPVDCAELTQSESANSEQNGDVNRETPPMDEDVDENDLVVCGAVLLNKLLTNLSSSVEKAELFFGDPDNFHKRERS</sequence>
<dbReference type="Proteomes" id="UP001196413">
    <property type="component" value="Unassembled WGS sequence"/>
</dbReference>
<evidence type="ECO:0000313" key="2">
    <source>
        <dbReference type="EMBL" id="KAJ1351400.1"/>
    </source>
</evidence>
<dbReference type="AlphaFoldDB" id="A0AAD5QK08"/>
<organism evidence="2 3">
    <name type="scientific">Parelaphostrongylus tenuis</name>
    <name type="common">Meningeal worm</name>
    <dbReference type="NCBI Taxonomy" id="148309"/>
    <lineage>
        <taxon>Eukaryota</taxon>
        <taxon>Metazoa</taxon>
        <taxon>Ecdysozoa</taxon>
        <taxon>Nematoda</taxon>
        <taxon>Chromadorea</taxon>
        <taxon>Rhabditida</taxon>
        <taxon>Rhabditina</taxon>
        <taxon>Rhabditomorpha</taxon>
        <taxon>Strongyloidea</taxon>
        <taxon>Metastrongylidae</taxon>
        <taxon>Parelaphostrongylus</taxon>
    </lineage>
</organism>